<dbReference type="InterPro" id="IPR053185">
    <property type="entry name" value="SET_domain_protein"/>
</dbReference>
<dbReference type="PANTHER" id="PTHR47332:SF6">
    <property type="entry name" value="SET DOMAIN-CONTAINING PROTEIN"/>
    <property type="match status" value="1"/>
</dbReference>
<dbReference type="OrthoDB" id="265717at2759"/>
<reference evidence="2 3" key="1">
    <citation type="journal article" date="2014" name="PLoS ONE">
        <title>De novo Genome Assembly of the Fungal Plant Pathogen Pyrenophora semeniperda.</title>
        <authorList>
            <person name="Soliai M.M."/>
            <person name="Meyer S.E."/>
            <person name="Udall J.A."/>
            <person name="Elzinga D.E."/>
            <person name="Hermansen R.A."/>
            <person name="Bodily P.M."/>
            <person name="Hart A.A."/>
            <person name="Coleman C.E."/>
        </authorList>
    </citation>
    <scope>NUCLEOTIDE SEQUENCE [LARGE SCALE GENOMIC DNA]</scope>
    <source>
        <strain evidence="2 3">CCB06</strain>
        <tissue evidence="2">Mycelium</tissue>
    </source>
</reference>
<dbReference type="SUPFAM" id="SSF82199">
    <property type="entry name" value="SET domain"/>
    <property type="match status" value="1"/>
</dbReference>
<dbReference type="AlphaFoldDB" id="A0A3M7ME11"/>
<dbReference type="EMBL" id="KE747833">
    <property type="protein sequence ID" value="RMZ72708.1"/>
    <property type="molecule type" value="Genomic_DNA"/>
</dbReference>
<dbReference type="InterPro" id="IPR046341">
    <property type="entry name" value="SET_dom_sf"/>
</dbReference>
<accession>A0A3M7ME11</accession>
<keyword evidence="3" id="KW-1185">Reference proteome</keyword>
<gene>
    <name evidence="2" type="ORF">GMOD_00007726</name>
</gene>
<dbReference type="PROSITE" id="PS50280">
    <property type="entry name" value="SET"/>
    <property type="match status" value="1"/>
</dbReference>
<sequence length="541" mass="60392">MVFPLPIYEQFRSICTKNGTGDGNILTATPYEALYVHLLNQGPPQHHIISPNNYRYTPLSRQAHPRRSWGVTCHFTRPTVRSRPRGSHLHEPAVVTLSLFQRRYRSEGTSSITSTTTRHVIWEFAAIIMSSIRILITLLSACAIASHLEASQQCENAPRHFVTQAQAPLPQQQCLGTDAANIDPADNVPKFQHPVWSHKPVCQQGYGKSYCTHTTVNGRNGRGISIIAMPVAAEKISAAFQALGSNFLNRGSGLEVRPIRGKGKGLVTLKPIKKGDTILLESARVIASSHFPTTVTRVQGQTLFNSVLDQLPAADRNDILELDQSLGGSQMEDIMKTNAFACQLADGNVDDAYMCLFPSVARINHACKPNAHARFVPKLLSMEIKAQRDINAGEEIDISYGRIDLKHTERQRLYRQGWNFTCTCSLCTASLYEMMGSDQRRERFAKLRHMLESLTPETYDAAQIIAWEKEIMEIGQAEGLEILLAQDYERLAYVYAGHGMMRDAKAWATKAKASLLQWVIVDGGPDIELRRVEELLKELEA</sequence>
<evidence type="ECO:0000259" key="1">
    <source>
        <dbReference type="PROSITE" id="PS50280"/>
    </source>
</evidence>
<name>A0A3M7ME11_9PLEO</name>
<dbReference type="PANTHER" id="PTHR47332">
    <property type="entry name" value="SET DOMAIN-CONTAINING PROTEIN 5"/>
    <property type="match status" value="1"/>
</dbReference>
<evidence type="ECO:0000313" key="3">
    <source>
        <dbReference type="Proteomes" id="UP000265663"/>
    </source>
</evidence>
<dbReference type="CDD" id="cd20071">
    <property type="entry name" value="SET_SMYD"/>
    <property type="match status" value="1"/>
</dbReference>
<proteinExistence type="predicted"/>
<dbReference type="SMART" id="SM00317">
    <property type="entry name" value="SET"/>
    <property type="match status" value="1"/>
</dbReference>
<evidence type="ECO:0000313" key="2">
    <source>
        <dbReference type="EMBL" id="RMZ72708.1"/>
    </source>
</evidence>
<dbReference type="InterPro" id="IPR001214">
    <property type="entry name" value="SET_dom"/>
</dbReference>
<feature type="domain" description="SET" evidence="1">
    <location>
        <begin position="252"/>
        <end position="401"/>
    </location>
</feature>
<organism evidence="2 3">
    <name type="scientific">Pyrenophora seminiperda CCB06</name>
    <dbReference type="NCBI Taxonomy" id="1302712"/>
    <lineage>
        <taxon>Eukaryota</taxon>
        <taxon>Fungi</taxon>
        <taxon>Dikarya</taxon>
        <taxon>Ascomycota</taxon>
        <taxon>Pezizomycotina</taxon>
        <taxon>Dothideomycetes</taxon>
        <taxon>Pleosporomycetidae</taxon>
        <taxon>Pleosporales</taxon>
        <taxon>Pleosporineae</taxon>
        <taxon>Pleosporaceae</taxon>
        <taxon>Pyrenophora</taxon>
    </lineage>
</organism>
<dbReference type="Proteomes" id="UP000265663">
    <property type="component" value="Unassembled WGS sequence"/>
</dbReference>
<dbReference type="Pfam" id="PF00856">
    <property type="entry name" value="SET"/>
    <property type="match status" value="1"/>
</dbReference>
<protein>
    <submittedName>
        <fullName evidence="2">SET domain-containing 5</fullName>
    </submittedName>
</protein>
<dbReference type="Gene3D" id="2.170.270.10">
    <property type="entry name" value="SET domain"/>
    <property type="match status" value="1"/>
</dbReference>